<feature type="domain" description="Peptidase M10 metallopeptidase" evidence="5">
    <location>
        <begin position="73"/>
        <end position="101"/>
    </location>
</feature>
<keyword evidence="6" id="KW-0482">Metalloprotease</keyword>
<evidence type="ECO:0000259" key="5">
    <source>
        <dbReference type="Pfam" id="PF00413"/>
    </source>
</evidence>
<evidence type="ECO:0000256" key="2">
    <source>
        <dbReference type="ARBA" id="ARBA00022723"/>
    </source>
</evidence>
<keyword evidence="4" id="KW-0862">Zinc</keyword>
<sequence length="129" mass="13573">MSGNGTRQPEFAAWETHAEQAKFTNPARGETVRGLGCSEAVSFGNTGFTYVSGQVELNGPVLQRMSAELGTEQVRAVIEHEVGHVVGLDHVNDPSHVMNPSETPGVVSFGAGDLTGLSLLGQGKCRPDP</sequence>
<evidence type="ECO:0000313" key="7">
    <source>
        <dbReference type="Proteomes" id="UP001589536"/>
    </source>
</evidence>
<dbReference type="Proteomes" id="UP001589536">
    <property type="component" value="Unassembled WGS sequence"/>
</dbReference>
<dbReference type="SUPFAM" id="SSF55486">
    <property type="entry name" value="Metalloproteases ('zincins'), catalytic domain"/>
    <property type="match status" value="1"/>
</dbReference>
<comment type="caution">
    <text evidence="6">The sequence shown here is derived from an EMBL/GenBank/DDBJ whole genome shotgun (WGS) entry which is preliminary data.</text>
</comment>
<evidence type="ECO:0000313" key="6">
    <source>
        <dbReference type="EMBL" id="MFB9715503.1"/>
    </source>
</evidence>
<keyword evidence="3 6" id="KW-0378">Hydrolase</keyword>
<keyword evidence="2" id="KW-0479">Metal-binding</keyword>
<proteinExistence type="predicted"/>
<dbReference type="RefSeq" id="WP_345046648.1">
    <property type="nucleotide sequence ID" value="NZ_BAABED010000001.1"/>
</dbReference>
<dbReference type="Pfam" id="PF00413">
    <property type="entry name" value="Peptidase_M10"/>
    <property type="match status" value="1"/>
</dbReference>
<dbReference type="EC" id="3.4.24.-" evidence="6"/>
<dbReference type="GO" id="GO:0008237">
    <property type="term" value="F:metallopeptidase activity"/>
    <property type="evidence" value="ECO:0007669"/>
    <property type="project" value="UniProtKB-KW"/>
</dbReference>
<accession>A0ABV5UTF5</accession>
<dbReference type="InterPro" id="IPR024079">
    <property type="entry name" value="MetalloPept_cat_dom_sf"/>
</dbReference>
<dbReference type="Gene3D" id="3.40.390.10">
    <property type="entry name" value="Collagenase (Catalytic Domain)"/>
    <property type="match status" value="1"/>
</dbReference>
<reference evidence="6 7" key="1">
    <citation type="submission" date="2024-09" db="EMBL/GenBank/DDBJ databases">
        <authorList>
            <person name="Sun Q."/>
            <person name="Mori K."/>
        </authorList>
    </citation>
    <scope>NUCLEOTIDE SEQUENCE [LARGE SCALE GENOMIC DNA]</scope>
    <source>
        <strain evidence="6 7">JCM 13519</strain>
    </source>
</reference>
<organism evidence="6 7">
    <name type="scientific">Arthrobacter methylotrophus</name>
    <dbReference type="NCBI Taxonomy" id="121291"/>
    <lineage>
        <taxon>Bacteria</taxon>
        <taxon>Bacillati</taxon>
        <taxon>Actinomycetota</taxon>
        <taxon>Actinomycetes</taxon>
        <taxon>Micrococcales</taxon>
        <taxon>Micrococcaceae</taxon>
        <taxon>Arthrobacter</taxon>
    </lineage>
</organism>
<dbReference type="InterPro" id="IPR001818">
    <property type="entry name" value="Pept_M10_metallopeptidase"/>
</dbReference>
<keyword evidence="7" id="KW-1185">Reference proteome</keyword>
<evidence type="ECO:0000256" key="3">
    <source>
        <dbReference type="ARBA" id="ARBA00022801"/>
    </source>
</evidence>
<gene>
    <name evidence="6" type="ORF">ACFFPI_15465</name>
</gene>
<keyword evidence="1" id="KW-0645">Protease</keyword>
<evidence type="ECO:0000256" key="4">
    <source>
        <dbReference type="ARBA" id="ARBA00022833"/>
    </source>
</evidence>
<evidence type="ECO:0000256" key="1">
    <source>
        <dbReference type="ARBA" id="ARBA00022670"/>
    </source>
</evidence>
<name>A0ABV5UTF5_9MICC</name>
<dbReference type="EMBL" id="JBHMBH010000031">
    <property type="protein sequence ID" value="MFB9715503.1"/>
    <property type="molecule type" value="Genomic_DNA"/>
</dbReference>
<protein>
    <submittedName>
        <fullName evidence="6">Matrixin family metalloprotease</fullName>
        <ecNumber evidence="6">3.4.24.-</ecNumber>
    </submittedName>
</protein>